<evidence type="ECO:0000256" key="14">
    <source>
        <dbReference type="ARBA" id="ARBA00023242"/>
    </source>
</evidence>
<evidence type="ECO:0000313" key="16">
    <source>
        <dbReference type="EMBL" id="KAG5479151.1"/>
    </source>
</evidence>
<keyword evidence="7" id="KW-0540">Nuclease</keyword>
<dbReference type="EC" id="3.1.13.4" evidence="5"/>
<dbReference type="GO" id="GO:0005634">
    <property type="term" value="C:nucleus"/>
    <property type="evidence" value="ECO:0007669"/>
    <property type="project" value="UniProtKB-SubCell"/>
</dbReference>
<name>A0A836KLV8_9TRYP</name>
<dbReference type="FunFam" id="3.30.420.10:FF:000048">
    <property type="entry name" value="CCR4-associated factor 1, putative"/>
    <property type="match status" value="1"/>
</dbReference>
<dbReference type="EMBL" id="JAFEUZ010000022">
    <property type="protein sequence ID" value="KAG5479151.1"/>
    <property type="molecule type" value="Genomic_DNA"/>
</dbReference>
<dbReference type="PANTHER" id="PTHR10797">
    <property type="entry name" value="CCR4-NOT TRANSCRIPTION COMPLEX SUBUNIT"/>
    <property type="match status" value="1"/>
</dbReference>
<evidence type="ECO:0000256" key="9">
    <source>
        <dbReference type="ARBA" id="ARBA00022801"/>
    </source>
</evidence>
<dbReference type="InterPro" id="IPR012337">
    <property type="entry name" value="RNaseH-like_sf"/>
</dbReference>
<comment type="similarity">
    <text evidence="4">Belongs to the CAF1 family.</text>
</comment>
<dbReference type="KEGG" id="lmat:92513070"/>
<evidence type="ECO:0000256" key="1">
    <source>
        <dbReference type="ARBA" id="ARBA00001663"/>
    </source>
</evidence>
<dbReference type="GO" id="GO:0004535">
    <property type="term" value="F:poly(A)-specific ribonuclease activity"/>
    <property type="evidence" value="ECO:0007669"/>
    <property type="project" value="UniProtKB-EC"/>
</dbReference>
<keyword evidence="13" id="KW-0804">Transcription</keyword>
<keyword evidence="11" id="KW-0694">RNA-binding</keyword>
<dbReference type="GO" id="GO:0005737">
    <property type="term" value="C:cytoplasm"/>
    <property type="evidence" value="ECO:0007669"/>
    <property type="project" value="UniProtKB-SubCell"/>
</dbReference>
<keyword evidence="12" id="KW-0805">Transcription regulation</keyword>
<dbReference type="SUPFAM" id="SSF53098">
    <property type="entry name" value="Ribonuclease H-like"/>
    <property type="match status" value="1"/>
</dbReference>
<evidence type="ECO:0000256" key="11">
    <source>
        <dbReference type="ARBA" id="ARBA00022884"/>
    </source>
</evidence>
<evidence type="ECO:0000256" key="6">
    <source>
        <dbReference type="ARBA" id="ARBA00022490"/>
    </source>
</evidence>
<evidence type="ECO:0000313" key="17">
    <source>
        <dbReference type="Proteomes" id="UP000673552"/>
    </source>
</evidence>
<keyword evidence="9" id="KW-0378">Hydrolase</keyword>
<evidence type="ECO:0000256" key="12">
    <source>
        <dbReference type="ARBA" id="ARBA00023015"/>
    </source>
</evidence>
<comment type="subcellular location">
    <subcellularLocation>
        <location evidence="3">Cytoplasm</location>
    </subcellularLocation>
    <subcellularLocation>
        <location evidence="2">Nucleus</location>
    </subcellularLocation>
</comment>
<dbReference type="Gene3D" id="3.30.420.10">
    <property type="entry name" value="Ribonuclease H-like superfamily/Ribonuclease H"/>
    <property type="match status" value="1"/>
</dbReference>
<accession>A0A836KLV8</accession>
<reference evidence="17" key="1">
    <citation type="journal article" date="2021" name="Microbiol. Resour. Announc.">
        <title>LGAAP: Leishmaniinae Genome Assembly and Annotation Pipeline.</title>
        <authorList>
            <person name="Almutairi H."/>
            <person name="Urbaniak M.D."/>
            <person name="Bates M.D."/>
            <person name="Jariyapan N."/>
            <person name="Kwakye-Nuako G."/>
            <person name="Thomaz-Soccol V."/>
            <person name="Al-Salem W.S."/>
            <person name="Dillon R.J."/>
            <person name="Bates P.A."/>
            <person name="Gatherer D."/>
        </authorList>
    </citation>
    <scope>NUCLEOTIDE SEQUENCE [LARGE SCALE GENOMIC DNA]</scope>
</reference>
<evidence type="ECO:0000256" key="7">
    <source>
        <dbReference type="ARBA" id="ARBA00022722"/>
    </source>
</evidence>
<keyword evidence="8" id="KW-0479">Metal-binding</keyword>
<protein>
    <recommendedName>
        <fullName evidence="5">poly(A)-specific ribonuclease</fullName>
        <ecNumber evidence="5">3.1.13.4</ecNumber>
    </recommendedName>
</protein>
<keyword evidence="10" id="KW-0269">Exonuclease</keyword>
<dbReference type="GO" id="GO:0046872">
    <property type="term" value="F:metal ion binding"/>
    <property type="evidence" value="ECO:0007669"/>
    <property type="project" value="UniProtKB-KW"/>
</dbReference>
<feature type="region of interest" description="Disordered" evidence="15">
    <location>
        <begin position="1"/>
        <end position="23"/>
    </location>
</feature>
<dbReference type="InterPro" id="IPR006941">
    <property type="entry name" value="RNase_CAF1"/>
</dbReference>
<organism evidence="16 17">
    <name type="scientific">Leishmania martiniquensis</name>
    <dbReference type="NCBI Taxonomy" id="1580590"/>
    <lineage>
        <taxon>Eukaryota</taxon>
        <taxon>Discoba</taxon>
        <taxon>Euglenozoa</taxon>
        <taxon>Kinetoplastea</taxon>
        <taxon>Metakinetoplastina</taxon>
        <taxon>Trypanosomatida</taxon>
        <taxon>Trypanosomatidae</taxon>
        <taxon>Leishmaniinae</taxon>
        <taxon>Leishmania</taxon>
    </lineage>
</organism>
<dbReference type="GO" id="GO:0030014">
    <property type="term" value="C:CCR4-NOT complex"/>
    <property type="evidence" value="ECO:0007669"/>
    <property type="project" value="InterPro"/>
</dbReference>
<dbReference type="OrthoDB" id="1164111at2759"/>
<evidence type="ECO:0000256" key="2">
    <source>
        <dbReference type="ARBA" id="ARBA00004123"/>
    </source>
</evidence>
<dbReference type="Pfam" id="PF04857">
    <property type="entry name" value="CAF1"/>
    <property type="match status" value="2"/>
</dbReference>
<sequence length="342" mass="38126">MTSKHTSQPYTMPANTPAWNPETRLPSLSKSSMIRDVWADNLEEEFAIIRSLLKDYSFVSLDTEFPGVVAKPVGSFKTTHEFYYQTLRCNVNLLKIIQLGITLLNDKGEVPEHCSTWQFNFRFSIKEDVYAQDSIELLRHGGINFDYFNDFGIEVTHFAELLISSGLVLNPNVRWLAFHAGYDFGYLIKVVCNKDLPEKEEEFLQTLHALFPSMFDLKYLLRFTEVSHSFGLDYLAESLKLRRFGTAHQAGSDSLLTGHCYFKLLRESFGNTAPVANNGVLYGLSEDAASSATPSSAQAVTQAVTQANSNTHSFASPMAYNNGGAVGGAFPAAPITSNMRRP</sequence>
<evidence type="ECO:0000256" key="8">
    <source>
        <dbReference type="ARBA" id="ARBA00022723"/>
    </source>
</evidence>
<evidence type="ECO:0000256" key="5">
    <source>
        <dbReference type="ARBA" id="ARBA00012161"/>
    </source>
</evidence>
<dbReference type="RefSeq" id="XP_067178870.1">
    <property type="nucleotide sequence ID" value="XM_067320558.1"/>
</dbReference>
<feature type="compositionally biased region" description="Polar residues" evidence="15">
    <location>
        <begin position="1"/>
        <end position="18"/>
    </location>
</feature>
<comment type="caution">
    <text evidence="16">The sequence shown here is derived from an EMBL/GenBank/DDBJ whole genome shotgun (WGS) entry which is preliminary data.</text>
</comment>
<comment type="catalytic activity">
    <reaction evidence="1">
        <text>Exonucleolytic cleavage of poly(A) to 5'-AMP.</text>
        <dbReference type="EC" id="3.1.13.4"/>
    </reaction>
</comment>
<keyword evidence="6" id="KW-0963">Cytoplasm</keyword>
<evidence type="ECO:0000256" key="13">
    <source>
        <dbReference type="ARBA" id="ARBA00023163"/>
    </source>
</evidence>
<keyword evidence="14" id="KW-0539">Nucleus</keyword>
<evidence type="ECO:0000256" key="3">
    <source>
        <dbReference type="ARBA" id="ARBA00004496"/>
    </source>
</evidence>
<proteinExistence type="inferred from homology"/>
<evidence type="ECO:0000256" key="4">
    <source>
        <dbReference type="ARBA" id="ARBA00008372"/>
    </source>
</evidence>
<dbReference type="Proteomes" id="UP000673552">
    <property type="component" value="Unassembled WGS sequence"/>
</dbReference>
<dbReference type="GeneID" id="92513070"/>
<evidence type="ECO:0000256" key="15">
    <source>
        <dbReference type="SAM" id="MobiDB-lite"/>
    </source>
</evidence>
<keyword evidence="17" id="KW-1185">Reference proteome</keyword>
<dbReference type="GO" id="GO:0003723">
    <property type="term" value="F:RNA binding"/>
    <property type="evidence" value="ECO:0007669"/>
    <property type="project" value="UniProtKB-KW"/>
</dbReference>
<gene>
    <name evidence="16" type="ORF">LSCM1_03004</name>
</gene>
<reference evidence="17" key="2">
    <citation type="journal article" date="2021" name="Sci. Data">
        <title>Chromosome-scale genome sequencing, assembly and annotation of six genomes from subfamily Leishmaniinae.</title>
        <authorList>
            <person name="Almutairi H."/>
            <person name="Urbaniak M.D."/>
            <person name="Bates M.D."/>
            <person name="Jariyapan N."/>
            <person name="Kwakye-Nuako G."/>
            <person name="Thomaz Soccol V."/>
            <person name="Al-Salem W.S."/>
            <person name="Dillon R.J."/>
            <person name="Bates P.A."/>
            <person name="Gatherer D."/>
        </authorList>
    </citation>
    <scope>NUCLEOTIDE SEQUENCE [LARGE SCALE GENOMIC DNA]</scope>
</reference>
<dbReference type="InterPro" id="IPR039637">
    <property type="entry name" value="CNOT7/CNOT8/Pop2"/>
</dbReference>
<dbReference type="InterPro" id="IPR036397">
    <property type="entry name" value="RNaseH_sf"/>
</dbReference>
<dbReference type="AlphaFoldDB" id="A0A836KLV8"/>
<evidence type="ECO:0000256" key="10">
    <source>
        <dbReference type="ARBA" id="ARBA00022839"/>
    </source>
</evidence>